<dbReference type="OrthoDB" id="1043330at2"/>
<proteinExistence type="predicted"/>
<dbReference type="Pfam" id="PF11655">
    <property type="entry name" value="DUF2589"/>
    <property type="match status" value="1"/>
</dbReference>
<sequence length="282" mass="30694">MGVTGKTIRTLQGLPFDNLIGGPLNACILAQAQAAQTTVNFIQEVGLNETQDGTKEAIYVYFNFVQNGRKVTISVPLLTILPIPYIAINSIDINFKATVNGVENTSDTSEYSSEYKRDYKKDTKNGWRSKRTTSLTTSYSSKYDSKSTKDSSFSVEATIDVAVHAGQESMPAGMAKILELLGAAMDLCSPDGELTVNDTTFYVAKDAKAKVIAQYKTPAGLYDSTQIKCKDAASATKNDMDKTMEFEFTPRDNAYVIECGVQKINVRVLEQKAPTPAAPAQS</sequence>
<dbReference type="HOGENOM" id="CLU_979550_0_0_10"/>
<name>F0F6L2_9BACT</name>
<reference evidence="1 2" key="1">
    <citation type="submission" date="2011-01" db="EMBL/GenBank/DDBJ databases">
        <authorList>
            <person name="Muzny D."/>
            <person name="Qin X."/>
            <person name="Deng J."/>
            <person name="Jiang H."/>
            <person name="Liu Y."/>
            <person name="Qu J."/>
            <person name="Song X.-Z."/>
            <person name="Zhang L."/>
            <person name="Thornton R."/>
            <person name="Coyle M."/>
            <person name="Francisco L."/>
            <person name="Jackson L."/>
            <person name="Javaid M."/>
            <person name="Korchina V."/>
            <person name="Kovar C."/>
            <person name="Mata R."/>
            <person name="Mathew T."/>
            <person name="Ngo R."/>
            <person name="Nguyen L."/>
            <person name="Nguyen N."/>
            <person name="Okwuonu G."/>
            <person name="Ongeri F."/>
            <person name="Pham C."/>
            <person name="Simmons D."/>
            <person name="Wilczek-Boney K."/>
            <person name="Hale W."/>
            <person name="Jakkamsetti A."/>
            <person name="Pham P."/>
            <person name="Ruth R."/>
            <person name="San Lucas F."/>
            <person name="Warren J."/>
            <person name="Zhang J."/>
            <person name="Zhao Z."/>
            <person name="Zhou C."/>
            <person name="Zhu D."/>
            <person name="Lee S."/>
            <person name="Bess C."/>
            <person name="Blankenburg K."/>
            <person name="Forbes L."/>
            <person name="Fu Q."/>
            <person name="Gubbala S."/>
            <person name="Hirani K."/>
            <person name="Jayaseelan J.C."/>
            <person name="Lara F."/>
            <person name="Munidasa M."/>
            <person name="Palculict T."/>
            <person name="Patil S."/>
            <person name="Pu L.-L."/>
            <person name="Saada N."/>
            <person name="Tang L."/>
            <person name="Weissenberger G."/>
            <person name="Zhu Y."/>
            <person name="Hemphill L."/>
            <person name="Shang Y."/>
            <person name="Youmans B."/>
            <person name="Ayvaz T."/>
            <person name="Ross M."/>
            <person name="Santibanez J."/>
            <person name="Aqrawi P."/>
            <person name="Gross S."/>
            <person name="Joshi V."/>
            <person name="Fowler G."/>
            <person name="Nazareth L."/>
            <person name="Reid J."/>
            <person name="Worley K."/>
            <person name="Petrosino J."/>
            <person name="Highlander S."/>
            <person name="Gibbs R."/>
        </authorList>
    </citation>
    <scope>NUCLEOTIDE SEQUENCE [LARGE SCALE GENOMIC DNA]</scope>
    <source>
        <strain evidence="1 2">DSM 16608</strain>
    </source>
</reference>
<dbReference type="Proteomes" id="UP000005697">
    <property type="component" value="Unassembled WGS sequence"/>
</dbReference>
<accession>F0F6L2</accession>
<keyword evidence="2" id="KW-1185">Reference proteome</keyword>
<gene>
    <name evidence="1" type="ORF">HMPREF9141_1234</name>
</gene>
<comment type="caution">
    <text evidence="1">The sequence shown here is derived from an EMBL/GenBank/DDBJ whole genome shotgun (WGS) entry which is preliminary data.</text>
</comment>
<dbReference type="eggNOG" id="ENOG502Z835">
    <property type="taxonomic scope" value="Bacteria"/>
</dbReference>
<dbReference type="EMBL" id="AEWX01000017">
    <property type="protein sequence ID" value="EGC20294.1"/>
    <property type="molecule type" value="Genomic_DNA"/>
</dbReference>
<evidence type="ECO:0000313" key="2">
    <source>
        <dbReference type="Proteomes" id="UP000005697"/>
    </source>
</evidence>
<protein>
    <recommendedName>
        <fullName evidence="3">DUF2589 domain-containing protein</fullName>
    </recommendedName>
</protein>
<dbReference type="RefSeq" id="WP_007368763.1">
    <property type="nucleotide sequence ID" value="NZ_GL872283.1"/>
</dbReference>
<evidence type="ECO:0008006" key="3">
    <source>
        <dbReference type="Google" id="ProtNLM"/>
    </source>
</evidence>
<dbReference type="STRING" id="888743.HMPREF9141_1234"/>
<evidence type="ECO:0000313" key="1">
    <source>
        <dbReference type="EMBL" id="EGC20294.1"/>
    </source>
</evidence>
<dbReference type="InterPro" id="IPR024510">
    <property type="entry name" value="DUF2589"/>
</dbReference>
<dbReference type="AlphaFoldDB" id="F0F6L2"/>
<organism evidence="1 2">
    <name type="scientific">Prevotella multiformis DSM 16608</name>
    <dbReference type="NCBI Taxonomy" id="888743"/>
    <lineage>
        <taxon>Bacteria</taxon>
        <taxon>Pseudomonadati</taxon>
        <taxon>Bacteroidota</taxon>
        <taxon>Bacteroidia</taxon>
        <taxon>Bacteroidales</taxon>
        <taxon>Prevotellaceae</taxon>
        <taxon>Prevotella</taxon>
    </lineage>
</organism>